<evidence type="ECO:0000256" key="3">
    <source>
        <dbReference type="ARBA" id="ARBA00022705"/>
    </source>
</evidence>
<accession>A0A6A5W816</accession>
<dbReference type="PANTHER" id="PTHR12748:SF0">
    <property type="entry name" value="ORIGIN RECOGNITION COMPLEX SUBUNIT 3"/>
    <property type="match status" value="1"/>
</dbReference>
<dbReference type="CDD" id="cd20704">
    <property type="entry name" value="Orc3"/>
    <property type="match status" value="1"/>
</dbReference>
<comment type="subcellular location">
    <subcellularLocation>
        <location evidence="1">Nucleus</location>
    </subcellularLocation>
</comment>
<gene>
    <name evidence="8" type="ORF">P154DRAFT_443665</name>
</gene>
<dbReference type="OrthoDB" id="10265211at2759"/>
<dbReference type="Proteomes" id="UP000799779">
    <property type="component" value="Unassembled WGS sequence"/>
</dbReference>
<organism evidence="8 9">
    <name type="scientific">Amniculicola lignicola CBS 123094</name>
    <dbReference type="NCBI Taxonomy" id="1392246"/>
    <lineage>
        <taxon>Eukaryota</taxon>
        <taxon>Fungi</taxon>
        <taxon>Dikarya</taxon>
        <taxon>Ascomycota</taxon>
        <taxon>Pezizomycotina</taxon>
        <taxon>Dothideomycetes</taxon>
        <taxon>Pleosporomycetidae</taxon>
        <taxon>Pleosporales</taxon>
        <taxon>Amniculicolaceae</taxon>
        <taxon>Amniculicola</taxon>
    </lineage>
</organism>
<evidence type="ECO:0000256" key="1">
    <source>
        <dbReference type="ARBA" id="ARBA00004123"/>
    </source>
</evidence>
<dbReference type="AlphaFoldDB" id="A0A6A5W816"/>
<reference evidence="8" key="1">
    <citation type="journal article" date="2020" name="Stud. Mycol.">
        <title>101 Dothideomycetes genomes: a test case for predicting lifestyles and emergence of pathogens.</title>
        <authorList>
            <person name="Haridas S."/>
            <person name="Albert R."/>
            <person name="Binder M."/>
            <person name="Bloem J."/>
            <person name="Labutti K."/>
            <person name="Salamov A."/>
            <person name="Andreopoulos B."/>
            <person name="Baker S."/>
            <person name="Barry K."/>
            <person name="Bills G."/>
            <person name="Bluhm B."/>
            <person name="Cannon C."/>
            <person name="Castanera R."/>
            <person name="Culley D."/>
            <person name="Daum C."/>
            <person name="Ezra D."/>
            <person name="Gonzalez J."/>
            <person name="Henrissat B."/>
            <person name="Kuo A."/>
            <person name="Liang C."/>
            <person name="Lipzen A."/>
            <person name="Lutzoni F."/>
            <person name="Magnuson J."/>
            <person name="Mondo S."/>
            <person name="Nolan M."/>
            <person name="Ohm R."/>
            <person name="Pangilinan J."/>
            <person name="Park H.-J."/>
            <person name="Ramirez L."/>
            <person name="Alfaro M."/>
            <person name="Sun H."/>
            <person name="Tritt A."/>
            <person name="Yoshinaga Y."/>
            <person name="Zwiers L.-H."/>
            <person name="Turgeon B."/>
            <person name="Goodwin S."/>
            <person name="Spatafora J."/>
            <person name="Crous P."/>
            <person name="Grigoriev I."/>
        </authorList>
    </citation>
    <scope>NUCLEOTIDE SEQUENCE</scope>
    <source>
        <strain evidence="8">CBS 123094</strain>
    </source>
</reference>
<evidence type="ECO:0000313" key="9">
    <source>
        <dbReference type="Proteomes" id="UP000799779"/>
    </source>
</evidence>
<dbReference type="EMBL" id="ML977627">
    <property type="protein sequence ID" value="KAF1996241.1"/>
    <property type="molecule type" value="Genomic_DNA"/>
</dbReference>
<keyword evidence="4" id="KW-0238">DNA-binding</keyword>
<dbReference type="GO" id="GO:0003688">
    <property type="term" value="F:DNA replication origin binding"/>
    <property type="evidence" value="ECO:0007669"/>
    <property type="project" value="TreeGrafter"/>
</dbReference>
<dbReference type="GO" id="GO:0031261">
    <property type="term" value="C:DNA replication preinitiation complex"/>
    <property type="evidence" value="ECO:0007669"/>
    <property type="project" value="TreeGrafter"/>
</dbReference>
<evidence type="ECO:0000256" key="2">
    <source>
        <dbReference type="ARBA" id="ARBA00010977"/>
    </source>
</evidence>
<evidence type="ECO:0000313" key="8">
    <source>
        <dbReference type="EMBL" id="KAF1996241.1"/>
    </source>
</evidence>
<sequence length="671" mass="75579">MEHQRCYIYDPDQADGRSAKRQRTAKLASQAQLPARLQTYHELWSLQNQRIQATLEESEKVTQENIATFIRRTTEGVRDDLAGIPSGLIVAGPSIASHGPFFDRLGRRIKNITDSAYLVLTSGESPNLKTLLKNLIKKATSRVDDDDEEDLGRPSVSSRNAPKLLDFDLGHLQEWRNRNRVQSVVVVLQDSEAFDSGVLEQLVELVYSWRDRLPFVLLFGIATSAESFEDRLSGRTTRYLEGQKFDVTQSDEIIEKLFSAIVASTNVPLRIGPGLSRRILERQKDHVQNVQDFSDGLKYGYMSHFYANCTSIFLKDGLSFEDVSPEIFEAVRNLPSFRIRVEMMLEKSETNEIRSLLTSDQDLFQDTTANVDQGKQILYALSSAAIVFARLRHSLHVSPNVPLSSIWIRAASGDMVGSPLLRETMLSVKKLPSDKLDQLLTAFHGLDVTYFPINLSAYHHELTDLLKKSSSSTPLRTQHDVRNESLRTTVVAQKVLLSKHKANLSEEDNAYSDLVARLHDELDEYFSTTFIDPRALYLSEVLIYDLKSPHTEVFQPKPRFAIERALASPHDYLGCECCGVDNERAEDASLASTQPATAILYQLYLESGAIINVSDLWSAFNTIAGDAEDENTESKTMALFQRSLAELKYLGLIKPTKKKADHIAKAMWRGL</sequence>
<dbReference type="GO" id="GO:0006270">
    <property type="term" value="P:DNA replication initiation"/>
    <property type="evidence" value="ECO:0007669"/>
    <property type="project" value="TreeGrafter"/>
</dbReference>
<evidence type="ECO:0000256" key="5">
    <source>
        <dbReference type="ARBA" id="ARBA00023242"/>
    </source>
</evidence>
<comment type="similarity">
    <text evidence="2">Belongs to the ORC3 family.</text>
</comment>
<evidence type="ECO:0000256" key="4">
    <source>
        <dbReference type="ARBA" id="ARBA00023125"/>
    </source>
</evidence>
<keyword evidence="3" id="KW-0235">DNA replication</keyword>
<keyword evidence="5" id="KW-0539">Nucleus</keyword>
<dbReference type="Pfam" id="PF18137">
    <property type="entry name" value="WHD_ORC"/>
    <property type="match status" value="1"/>
</dbReference>
<feature type="domain" description="Origin recognition complex subunit 3 winged helix C-terminal" evidence="7">
    <location>
        <begin position="559"/>
        <end position="668"/>
    </location>
</feature>
<dbReference type="InterPro" id="IPR040855">
    <property type="entry name" value="ORC_WH_C"/>
</dbReference>
<evidence type="ECO:0000259" key="7">
    <source>
        <dbReference type="Pfam" id="PF18137"/>
    </source>
</evidence>
<dbReference type="GO" id="GO:0005656">
    <property type="term" value="C:nuclear pre-replicative complex"/>
    <property type="evidence" value="ECO:0007669"/>
    <property type="project" value="TreeGrafter"/>
</dbReference>
<name>A0A6A5W816_9PLEO</name>
<keyword evidence="9" id="KW-1185">Reference proteome</keyword>
<dbReference type="PANTHER" id="PTHR12748">
    <property type="entry name" value="ORIGIN RECOGNITION COMPLEX SUBUNIT 3"/>
    <property type="match status" value="1"/>
</dbReference>
<dbReference type="InterPro" id="IPR020795">
    <property type="entry name" value="ORC3"/>
</dbReference>
<evidence type="ECO:0000259" key="6">
    <source>
        <dbReference type="Pfam" id="PF07034"/>
    </source>
</evidence>
<proteinExistence type="inferred from homology"/>
<dbReference type="GO" id="GO:0005664">
    <property type="term" value="C:nuclear origin of replication recognition complex"/>
    <property type="evidence" value="ECO:0007669"/>
    <property type="project" value="InterPro"/>
</dbReference>
<dbReference type="InterPro" id="IPR045667">
    <property type="entry name" value="ORC3_N"/>
</dbReference>
<dbReference type="Pfam" id="PF07034">
    <property type="entry name" value="ORC3_N"/>
    <property type="match status" value="1"/>
</dbReference>
<protein>
    <submittedName>
        <fullName evidence="8">Uncharacterized protein</fullName>
    </submittedName>
</protein>
<feature type="domain" description="Origin recognition complex subunit 3 N-terminal" evidence="6">
    <location>
        <begin position="4"/>
        <end position="313"/>
    </location>
</feature>